<comment type="caution">
    <text evidence="15">The sequence shown here is derived from an EMBL/GenBank/DDBJ whole genome shotgun (WGS) entry which is preliminary data.</text>
</comment>
<accession>A0AA88WHD8</accession>
<keyword evidence="9" id="KW-0809">Transit peptide</keyword>
<dbReference type="SMART" id="SM00054">
    <property type="entry name" value="EFh"/>
    <property type="match status" value="1"/>
</dbReference>
<dbReference type="Pfam" id="PF14244">
    <property type="entry name" value="Retrotran_gag_3"/>
    <property type="match status" value="1"/>
</dbReference>
<feature type="domain" description="EF-hand" evidence="14">
    <location>
        <begin position="89"/>
        <end position="124"/>
    </location>
</feature>
<reference evidence="15" key="1">
    <citation type="submission" date="2022-12" db="EMBL/GenBank/DDBJ databases">
        <title>Draft genome assemblies for two species of Escallonia (Escalloniales).</title>
        <authorList>
            <person name="Chanderbali A."/>
            <person name="Dervinis C."/>
            <person name="Anghel I."/>
            <person name="Soltis D."/>
            <person name="Soltis P."/>
            <person name="Zapata F."/>
        </authorList>
    </citation>
    <scope>NUCLEOTIDE SEQUENCE</scope>
    <source>
        <strain evidence="15">UCBG64.0493</strain>
        <tissue evidence="15">Leaf</tissue>
    </source>
</reference>
<evidence type="ECO:0000256" key="3">
    <source>
        <dbReference type="ARBA" id="ARBA00022448"/>
    </source>
</evidence>
<dbReference type="SUPFAM" id="SSF47473">
    <property type="entry name" value="EF-hand"/>
    <property type="match status" value="1"/>
</dbReference>
<evidence type="ECO:0000256" key="1">
    <source>
        <dbReference type="ARBA" id="ARBA00004273"/>
    </source>
</evidence>
<dbReference type="PROSITE" id="PS00018">
    <property type="entry name" value="EF_HAND_1"/>
    <property type="match status" value="1"/>
</dbReference>
<keyword evidence="10" id="KW-0406">Ion transport</keyword>
<dbReference type="AlphaFoldDB" id="A0AA88WHD8"/>
<name>A0AA88WHD8_9ASTE</name>
<evidence type="ECO:0000256" key="11">
    <source>
        <dbReference type="ARBA" id="ARBA00023128"/>
    </source>
</evidence>
<dbReference type="InterPro" id="IPR018247">
    <property type="entry name" value="EF_Hand_1_Ca_BS"/>
</dbReference>
<dbReference type="GO" id="GO:1990246">
    <property type="term" value="C:uniplex complex"/>
    <property type="evidence" value="ECO:0007669"/>
    <property type="project" value="TreeGrafter"/>
</dbReference>
<keyword evidence="3" id="KW-0813">Transport</keyword>
<dbReference type="InterPro" id="IPR002048">
    <property type="entry name" value="EF_hand_dom"/>
</dbReference>
<comment type="subcellular location">
    <subcellularLocation>
        <location evidence="1">Mitochondrion inner membrane</location>
    </subcellularLocation>
    <subcellularLocation>
        <location evidence="2">Mitochondrion intermembrane space</location>
    </subcellularLocation>
</comment>
<evidence type="ECO:0000256" key="10">
    <source>
        <dbReference type="ARBA" id="ARBA00023065"/>
    </source>
</evidence>
<comment type="similarity">
    <text evidence="13">Belongs to the MICU1 family. MICU1 subfamily.</text>
</comment>
<evidence type="ECO:0000259" key="14">
    <source>
        <dbReference type="PROSITE" id="PS50222"/>
    </source>
</evidence>
<dbReference type="PROSITE" id="PS50222">
    <property type="entry name" value="EF_HAND_2"/>
    <property type="match status" value="1"/>
</dbReference>
<evidence type="ECO:0000256" key="5">
    <source>
        <dbReference type="ARBA" id="ARBA00022723"/>
    </source>
</evidence>
<dbReference type="PANTHER" id="PTHR12294:SF1">
    <property type="entry name" value="CALCIUM UPTAKE PROTEIN 1, MITOCHONDRIAL"/>
    <property type="match status" value="1"/>
</dbReference>
<keyword evidence="8" id="KW-0106">Calcium</keyword>
<evidence type="ECO:0000313" key="15">
    <source>
        <dbReference type="EMBL" id="KAK3027168.1"/>
    </source>
</evidence>
<evidence type="ECO:0000256" key="13">
    <source>
        <dbReference type="ARBA" id="ARBA00038333"/>
    </source>
</evidence>
<keyword evidence="7" id="KW-0999">Mitochondrion inner membrane</keyword>
<keyword evidence="16" id="KW-1185">Reference proteome</keyword>
<keyword evidence="11" id="KW-0496">Mitochondrion</keyword>
<evidence type="ECO:0000256" key="9">
    <source>
        <dbReference type="ARBA" id="ARBA00022946"/>
    </source>
</evidence>
<keyword evidence="12" id="KW-0472">Membrane</keyword>
<dbReference type="InterPro" id="IPR011992">
    <property type="entry name" value="EF-hand-dom_pair"/>
</dbReference>
<evidence type="ECO:0000256" key="12">
    <source>
        <dbReference type="ARBA" id="ARBA00023136"/>
    </source>
</evidence>
<sequence length="268" mass="29824">MSRLPQGNYLLWSMCACVTVNELGAHATVDCEIEPPVIGDRNRMELKAEGDSTGMKTFSLLGYSNKPKGKAIIKNQVFKYIFFVTSLSIQESSFSVAFKKLDLDNNGEIDKNEYKEVMALVRAQNRQGVRHRDGLRVGLKVSGSVENGGLLERKPEQARDFKVGASEINKASRWERGYQSHPSSICFLHSKPSSNINCGMDPSNPHFVHHSDHPGHLFIPIKLNGANYPSWSKSMIHAVTAKNKIGFINGSIEQLSEKDQPTEYALSN</sequence>
<dbReference type="InterPro" id="IPR039800">
    <property type="entry name" value="MICU1/2/3"/>
</dbReference>
<evidence type="ECO:0000256" key="7">
    <source>
        <dbReference type="ARBA" id="ARBA00022792"/>
    </source>
</evidence>
<organism evidence="15 16">
    <name type="scientific">Escallonia herrerae</name>
    <dbReference type="NCBI Taxonomy" id="1293975"/>
    <lineage>
        <taxon>Eukaryota</taxon>
        <taxon>Viridiplantae</taxon>
        <taxon>Streptophyta</taxon>
        <taxon>Embryophyta</taxon>
        <taxon>Tracheophyta</taxon>
        <taxon>Spermatophyta</taxon>
        <taxon>Magnoliopsida</taxon>
        <taxon>eudicotyledons</taxon>
        <taxon>Gunneridae</taxon>
        <taxon>Pentapetalae</taxon>
        <taxon>asterids</taxon>
        <taxon>campanulids</taxon>
        <taxon>Escalloniales</taxon>
        <taxon>Escalloniaceae</taxon>
        <taxon>Escallonia</taxon>
    </lineage>
</organism>
<evidence type="ECO:0000256" key="6">
    <source>
        <dbReference type="ARBA" id="ARBA00022737"/>
    </source>
</evidence>
<proteinExistence type="inferred from homology"/>
<dbReference type="GO" id="GO:0051560">
    <property type="term" value="P:mitochondrial calcium ion homeostasis"/>
    <property type="evidence" value="ECO:0007669"/>
    <property type="project" value="TreeGrafter"/>
</dbReference>
<gene>
    <name evidence="15" type="ORF">RJ639_042434</name>
</gene>
<keyword evidence="5" id="KW-0479">Metal-binding</keyword>
<dbReference type="PROSITE" id="PS51257">
    <property type="entry name" value="PROKAR_LIPOPROTEIN"/>
    <property type="match status" value="1"/>
</dbReference>
<dbReference type="GO" id="GO:0005758">
    <property type="term" value="C:mitochondrial intermembrane space"/>
    <property type="evidence" value="ECO:0007669"/>
    <property type="project" value="UniProtKB-SubCell"/>
</dbReference>
<evidence type="ECO:0000256" key="2">
    <source>
        <dbReference type="ARBA" id="ARBA00004569"/>
    </source>
</evidence>
<dbReference type="Proteomes" id="UP001188597">
    <property type="component" value="Unassembled WGS sequence"/>
</dbReference>
<dbReference type="GO" id="GO:0005509">
    <property type="term" value="F:calcium ion binding"/>
    <property type="evidence" value="ECO:0007669"/>
    <property type="project" value="InterPro"/>
</dbReference>
<evidence type="ECO:0000256" key="8">
    <source>
        <dbReference type="ARBA" id="ARBA00022837"/>
    </source>
</evidence>
<keyword evidence="4" id="KW-0109">Calcium transport</keyword>
<dbReference type="EMBL" id="JAVXUP010000472">
    <property type="protein sequence ID" value="KAK3027168.1"/>
    <property type="molecule type" value="Genomic_DNA"/>
</dbReference>
<dbReference type="GO" id="GO:0036444">
    <property type="term" value="P:calcium import into the mitochondrion"/>
    <property type="evidence" value="ECO:0007669"/>
    <property type="project" value="TreeGrafter"/>
</dbReference>
<dbReference type="InterPro" id="IPR029472">
    <property type="entry name" value="Copia-like_N"/>
</dbReference>
<evidence type="ECO:0000313" key="16">
    <source>
        <dbReference type="Proteomes" id="UP001188597"/>
    </source>
</evidence>
<dbReference type="PANTHER" id="PTHR12294">
    <property type="entry name" value="EF HAND DOMAIN FAMILY A1,A2-RELATED"/>
    <property type="match status" value="1"/>
</dbReference>
<keyword evidence="6" id="KW-0677">Repeat</keyword>
<evidence type="ECO:0000256" key="4">
    <source>
        <dbReference type="ARBA" id="ARBA00022568"/>
    </source>
</evidence>
<protein>
    <recommendedName>
        <fullName evidence="14">EF-hand domain-containing protein</fullName>
    </recommendedName>
</protein>